<gene>
    <name evidence="2" type="ORF">Q5I06_02770</name>
</gene>
<dbReference type="AlphaFoldDB" id="A0AA90PQ89"/>
<sequence length="290" mass="33169">MIFEKIIIIGNGTIALEITKILSAYCPIAISYKPHFLSMLEIFCKKNHIPYYHFNQNDLITKFLDNFNEKTLIISANNHYIFPREIIEKPQIKIINFHNALLPLYKGVNAPIWSIYNQDKISGITWHMVNSQLDSGEIISQSQFELTPNIKAIELIKILIQLGISSFLGFKDSLLQDDLKLTKMPPSYAPINKAKDLPNKGFLDISWNEDKISAFLRSMDAGGVIPKPKILISENEYIIESYGFAKTPFMENSLVLYKNNISMLLKSNGGGVYEKYHNNLLELFENKRCA</sequence>
<protein>
    <submittedName>
        <fullName evidence="2">Formyltransferase family protein</fullName>
    </submittedName>
</protein>
<organism evidence="2 3">
    <name type="scientific">Helicobacter cappadocius</name>
    <dbReference type="NCBI Taxonomy" id="3063998"/>
    <lineage>
        <taxon>Bacteria</taxon>
        <taxon>Pseudomonadati</taxon>
        <taxon>Campylobacterota</taxon>
        <taxon>Epsilonproteobacteria</taxon>
        <taxon>Campylobacterales</taxon>
        <taxon>Helicobacteraceae</taxon>
        <taxon>Helicobacter</taxon>
    </lineage>
</organism>
<proteinExistence type="predicted"/>
<dbReference type="SUPFAM" id="SSF53328">
    <property type="entry name" value="Formyltransferase"/>
    <property type="match status" value="1"/>
</dbReference>
<feature type="domain" description="Formyl transferase N-terminal" evidence="1">
    <location>
        <begin position="72"/>
        <end position="150"/>
    </location>
</feature>
<dbReference type="Gene3D" id="3.40.50.12230">
    <property type="match status" value="1"/>
</dbReference>
<dbReference type="InterPro" id="IPR002376">
    <property type="entry name" value="Formyl_transf_N"/>
</dbReference>
<accession>A0AA90PQ89</accession>
<evidence type="ECO:0000313" key="2">
    <source>
        <dbReference type="EMBL" id="MDP2538706.1"/>
    </source>
</evidence>
<dbReference type="Proteomes" id="UP001177258">
    <property type="component" value="Unassembled WGS sequence"/>
</dbReference>
<evidence type="ECO:0000259" key="1">
    <source>
        <dbReference type="Pfam" id="PF00551"/>
    </source>
</evidence>
<dbReference type="RefSeq" id="WP_305520908.1">
    <property type="nucleotide sequence ID" value="NZ_JAUYZK010000003.1"/>
</dbReference>
<comment type="caution">
    <text evidence="2">The sequence shown here is derived from an EMBL/GenBank/DDBJ whole genome shotgun (WGS) entry which is preliminary data.</text>
</comment>
<dbReference type="PANTHER" id="PTHR11138">
    <property type="entry name" value="METHIONYL-TRNA FORMYLTRANSFERASE"/>
    <property type="match status" value="1"/>
</dbReference>
<dbReference type="EMBL" id="JAUYZK010000003">
    <property type="protein sequence ID" value="MDP2538706.1"/>
    <property type="molecule type" value="Genomic_DNA"/>
</dbReference>
<dbReference type="InterPro" id="IPR036477">
    <property type="entry name" value="Formyl_transf_N_sf"/>
</dbReference>
<dbReference type="PANTHER" id="PTHR11138:SF5">
    <property type="entry name" value="METHIONYL-TRNA FORMYLTRANSFERASE, MITOCHONDRIAL"/>
    <property type="match status" value="1"/>
</dbReference>
<reference evidence="3" key="1">
    <citation type="journal article" date="2024" name="Syst. Appl. Microbiol.">
        <title>Helicobacter cappadocius sp. nov., from lizards: The first psychrotrophic Helicobacter species.</title>
        <authorList>
            <person name="Aydin F."/>
            <person name="Tarhane S."/>
            <person name="Karakaya E."/>
            <person name="Abay S."/>
            <person name="Kayman T."/>
            <person name="Guran O."/>
            <person name="Bozkurt E."/>
            <person name="Uzum N."/>
            <person name="Avci A."/>
            <person name="Olgun K."/>
            <person name="Jablonski D."/>
            <person name="Guran C."/>
            <person name="Burcin Saticioglu I."/>
        </authorList>
    </citation>
    <scope>NUCLEOTIDE SEQUENCE [LARGE SCALE GENOMIC DNA]</scope>
    <source>
        <strain evidence="3">faydin-H76</strain>
    </source>
</reference>
<dbReference type="GO" id="GO:0004479">
    <property type="term" value="F:methionyl-tRNA formyltransferase activity"/>
    <property type="evidence" value="ECO:0007669"/>
    <property type="project" value="TreeGrafter"/>
</dbReference>
<dbReference type="Pfam" id="PF00551">
    <property type="entry name" value="Formyl_trans_N"/>
    <property type="match status" value="1"/>
</dbReference>
<name>A0AA90PQ89_9HELI</name>
<evidence type="ECO:0000313" key="3">
    <source>
        <dbReference type="Proteomes" id="UP001177258"/>
    </source>
</evidence>